<keyword evidence="2" id="KW-1185">Reference proteome</keyword>
<dbReference type="InterPro" id="IPR039367">
    <property type="entry name" value="Och1-like"/>
</dbReference>
<proteinExistence type="predicted"/>
<comment type="caution">
    <text evidence="1">The sequence shown here is derived from an EMBL/GenBank/DDBJ whole genome shotgun (WGS) entry which is preliminary data.</text>
</comment>
<organism evidence="1 2">
    <name type="scientific">Novosphingobium silvae</name>
    <dbReference type="NCBI Taxonomy" id="2692619"/>
    <lineage>
        <taxon>Bacteria</taxon>
        <taxon>Pseudomonadati</taxon>
        <taxon>Pseudomonadota</taxon>
        <taxon>Alphaproteobacteria</taxon>
        <taxon>Sphingomonadales</taxon>
        <taxon>Sphingomonadaceae</taxon>
        <taxon>Novosphingobium</taxon>
    </lineage>
</organism>
<dbReference type="InterPro" id="IPR007577">
    <property type="entry name" value="GlycoTrfase_DXD_sugar-bd_CS"/>
</dbReference>
<accession>A0A7X4GHK5</accession>
<dbReference type="Gene3D" id="3.90.550.20">
    <property type="match status" value="1"/>
</dbReference>
<dbReference type="Pfam" id="PF04488">
    <property type="entry name" value="Gly_transf_sug"/>
    <property type="match status" value="1"/>
</dbReference>
<sequence length="289" mass="33356">MTQSNKIPKIIHQTYHSRDLPKELSESETQTKKMNPDWEYRFYDDVDIVRFLTDNFDVSVLDRYLSINPGYGAARADFFKYMLMFQVGGVYLDIKSFCTAPLDDVIKSDDEFVLANWRNGKGQAHESYGMHKALSSIPAGEFQQWHIICRPRHPFLRKVITDVSKNIDKYGPWRDGIGKAGVVRLTGPVAFTLAIDPIRHLHPHRLVGSEADLGLRYNASTKAKDAHSAHYHLFKDHYTTRLDGIVRGSGIHIINERIHRLYATARQVAILSIWHPWKRRRKAMRKASQ</sequence>
<dbReference type="PANTHER" id="PTHR31834:SF1">
    <property type="entry name" value="INITIATION-SPECIFIC ALPHA-1,6-MANNOSYLTRANSFERASE"/>
    <property type="match status" value="1"/>
</dbReference>
<gene>
    <name evidence="1" type="ORF">GR702_13190</name>
</gene>
<dbReference type="InterPro" id="IPR029044">
    <property type="entry name" value="Nucleotide-diphossugar_trans"/>
</dbReference>
<keyword evidence="1" id="KW-0808">Transferase</keyword>
<evidence type="ECO:0000313" key="1">
    <source>
        <dbReference type="EMBL" id="MYL98718.1"/>
    </source>
</evidence>
<dbReference type="Proteomes" id="UP000465810">
    <property type="component" value="Unassembled WGS sequence"/>
</dbReference>
<dbReference type="SUPFAM" id="SSF53448">
    <property type="entry name" value="Nucleotide-diphospho-sugar transferases"/>
    <property type="match status" value="1"/>
</dbReference>
<dbReference type="EMBL" id="WVTD01000009">
    <property type="protein sequence ID" value="MYL98718.1"/>
    <property type="molecule type" value="Genomic_DNA"/>
</dbReference>
<name>A0A7X4GHK5_9SPHN</name>
<dbReference type="RefSeq" id="WP_160986348.1">
    <property type="nucleotide sequence ID" value="NZ_WVTD01000009.1"/>
</dbReference>
<protein>
    <submittedName>
        <fullName evidence="1">Glycosyltransferase</fullName>
    </submittedName>
</protein>
<dbReference type="GO" id="GO:0000009">
    <property type="term" value="F:alpha-1,6-mannosyltransferase activity"/>
    <property type="evidence" value="ECO:0007669"/>
    <property type="project" value="InterPro"/>
</dbReference>
<dbReference type="PANTHER" id="PTHR31834">
    <property type="entry name" value="INITIATION-SPECIFIC ALPHA-1,6-MANNOSYLTRANSFERASE"/>
    <property type="match status" value="1"/>
</dbReference>
<dbReference type="AlphaFoldDB" id="A0A7X4GHK5"/>
<reference evidence="1 2" key="1">
    <citation type="submission" date="2019-12" db="EMBL/GenBank/DDBJ databases">
        <authorList>
            <person name="Feng G."/>
            <person name="Zhu H."/>
        </authorList>
    </citation>
    <scope>NUCLEOTIDE SEQUENCE [LARGE SCALE GENOMIC DNA]</scope>
    <source>
        <strain evidence="1 2">FGD1</strain>
    </source>
</reference>
<evidence type="ECO:0000313" key="2">
    <source>
        <dbReference type="Proteomes" id="UP000465810"/>
    </source>
</evidence>
<dbReference type="GO" id="GO:0006487">
    <property type="term" value="P:protein N-linked glycosylation"/>
    <property type="evidence" value="ECO:0007669"/>
    <property type="project" value="TreeGrafter"/>
</dbReference>